<dbReference type="KEGG" id="xak:KIMC2_05560"/>
<keyword evidence="1" id="KW-1133">Transmembrane helix</keyword>
<dbReference type="EMBL" id="AP026801">
    <property type="protein sequence ID" value="BDR55994.1"/>
    <property type="molecule type" value="Genomic_DNA"/>
</dbReference>
<evidence type="ECO:0000256" key="1">
    <source>
        <dbReference type="SAM" id="Phobius"/>
    </source>
</evidence>
<dbReference type="Proteomes" id="UP001321804">
    <property type="component" value="Chromosome"/>
</dbReference>
<accession>A0AAU9CPX5</accession>
<keyword evidence="3" id="KW-1185">Reference proteome</keyword>
<dbReference type="AlphaFoldDB" id="A0AAU9CPX5"/>
<evidence type="ECO:0000313" key="2">
    <source>
        <dbReference type="EMBL" id="BDR55994.1"/>
    </source>
</evidence>
<organism evidence="2 3">
    <name type="scientific">Xylocopilactobacillus apis</name>
    <dbReference type="NCBI Taxonomy" id="2932183"/>
    <lineage>
        <taxon>Bacteria</taxon>
        <taxon>Bacillati</taxon>
        <taxon>Bacillota</taxon>
        <taxon>Bacilli</taxon>
        <taxon>Lactobacillales</taxon>
        <taxon>Lactobacillaceae</taxon>
        <taxon>Xylocopilactobacillus</taxon>
    </lineage>
</organism>
<feature type="transmembrane region" description="Helical" evidence="1">
    <location>
        <begin position="12"/>
        <end position="33"/>
    </location>
</feature>
<evidence type="ECO:0000313" key="3">
    <source>
        <dbReference type="Proteomes" id="UP001321804"/>
    </source>
</evidence>
<proteinExistence type="predicted"/>
<keyword evidence="1" id="KW-0472">Membrane</keyword>
<protein>
    <submittedName>
        <fullName evidence="2">Uncharacterized protein</fullName>
    </submittedName>
</protein>
<reference evidence="2 3" key="1">
    <citation type="journal article" date="2023" name="Microbiol. Spectr.">
        <title>Symbiosis of Carpenter Bees with Uncharacterized Lactic Acid Bacteria Showing NAD Auxotrophy.</title>
        <authorList>
            <person name="Kawasaki S."/>
            <person name="Ozawa K."/>
            <person name="Mori T."/>
            <person name="Yamamoto A."/>
            <person name="Ito M."/>
            <person name="Ohkuma M."/>
            <person name="Sakamoto M."/>
            <person name="Matsutani M."/>
        </authorList>
    </citation>
    <scope>NUCLEOTIDE SEQUENCE [LARGE SCALE GENOMIC DNA]</scope>
    <source>
        <strain evidence="2 3">KimC2</strain>
    </source>
</reference>
<sequence>MIEFNLKISEIVTLAVVVIGIVLQVIIEFMYIFTLTAIKVTLPNNQTIFWATIHSVT</sequence>
<keyword evidence="1" id="KW-0812">Transmembrane</keyword>
<name>A0AAU9CPX5_9LACO</name>
<gene>
    <name evidence="2" type="ORF">KIMC2_05560</name>
</gene>